<feature type="transmembrane region" description="Helical" evidence="8">
    <location>
        <begin position="106"/>
        <end position="126"/>
    </location>
</feature>
<feature type="transmembrane region" description="Helical" evidence="8">
    <location>
        <begin position="133"/>
        <end position="154"/>
    </location>
</feature>
<organism evidence="9 10">
    <name type="scientific">Clostridium tanneri</name>
    <dbReference type="NCBI Taxonomy" id="3037988"/>
    <lineage>
        <taxon>Bacteria</taxon>
        <taxon>Bacillati</taxon>
        <taxon>Bacillota</taxon>
        <taxon>Clostridia</taxon>
        <taxon>Eubacteriales</taxon>
        <taxon>Clostridiaceae</taxon>
        <taxon>Clostridium</taxon>
    </lineage>
</organism>
<dbReference type="SUPFAM" id="SSF81345">
    <property type="entry name" value="ABC transporter involved in vitamin B12 uptake, BtuC"/>
    <property type="match status" value="1"/>
</dbReference>
<keyword evidence="3" id="KW-0813">Transport</keyword>
<dbReference type="Pfam" id="PF01032">
    <property type="entry name" value="FecCD"/>
    <property type="match status" value="1"/>
</dbReference>
<comment type="caution">
    <text evidence="9">The sequence shown here is derived from an EMBL/GenBank/DDBJ whole genome shotgun (WGS) entry which is preliminary data.</text>
</comment>
<evidence type="ECO:0000256" key="2">
    <source>
        <dbReference type="ARBA" id="ARBA00007935"/>
    </source>
</evidence>
<dbReference type="Proteomes" id="UP001281656">
    <property type="component" value="Unassembled WGS sequence"/>
</dbReference>
<proteinExistence type="inferred from homology"/>
<protein>
    <submittedName>
        <fullName evidence="9">Iron chelate uptake ABC transporter family permease subunit</fullName>
    </submittedName>
</protein>
<evidence type="ECO:0000256" key="7">
    <source>
        <dbReference type="ARBA" id="ARBA00023136"/>
    </source>
</evidence>
<evidence type="ECO:0000313" key="10">
    <source>
        <dbReference type="Proteomes" id="UP001281656"/>
    </source>
</evidence>
<keyword evidence="7 8" id="KW-0472">Membrane</keyword>
<feature type="transmembrane region" description="Helical" evidence="8">
    <location>
        <begin position="166"/>
        <end position="187"/>
    </location>
</feature>
<feature type="transmembrane region" description="Helical" evidence="8">
    <location>
        <begin position="77"/>
        <end position="94"/>
    </location>
</feature>
<dbReference type="EMBL" id="JARUJP010000008">
    <property type="protein sequence ID" value="MDW8801225.1"/>
    <property type="molecule type" value="Genomic_DNA"/>
</dbReference>
<gene>
    <name evidence="9" type="ORF">P8V03_08650</name>
</gene>
<accession>A0ABU4JSX9</accession>
<evidence type="ECO:0000313" key="9">
    <source>
        <dbReference type="EMBL" id="MDW8801225.1"/>
    </source>
</evidence>
<sequence>MVSSTNNKHYKLYLTLLIIILFASSILCSTLGTANISFLESLQIILHNIPFISNLISVDSFSSTHTVIILNIRLPRIILSGIVGMGLSIVGAAFQAMFKNPMADPYVLGVSSGSALGAALAIVTGMDNSFSGLGITTLLAFAGAIITTIIVYSIAKVGNKVPINTLLLSGISVSFLLSSLISLLMVFNRESIEKIIFWTMGSVSTASWNQVIMLSIFVIIGLLIFMIFSRDLNIMLTGDETAKSLGIEVENLKKITLIISSLVVAACVSVSGVIGFVGLIIPHIIRILLGPDHRILIPFSAVGGALFMILSDTLARTLASPAEIPVGAITSVIGAPYFIYLLIKNKRKV</sequence>
<comment type="subcellular location">
    <subcellularLocation>
        <location evidence="1">Cell membrane</location>
        <topology evidence="1">Multi-pass membrane protein</topology>
    </subcellularLocation>
</comment>
<dbReference type="Gene3D" id="1.10.3470.10">
    <property type="entry name" value="ABC transporter involved in vitamin B12 uptake, BtuC"/>
    <property type="match status" value="1"/>
</dbReference>
<keyword evidence="6 8" id="KW-1133">Transmembrane helix</keyword>
<keyword evidence="10" id="KW-1185">Reference proteome</keyword>
<feature type="transmembrane region" description="Helical" evidence="8">
    <location>
        <begin position="208"/>
        <end position="228"/>
    </location>
</feature>
<keyword evidence="4" id="KW-1003">Cell membrane</keyword>
<comment type="similarity">
    <text evidence="2">Belongs to the binding-protein-dependent transport system permease family. FecCD subfamily.</text>
</comment>
<dbReference type="PANTHER" id="PTHR30472">
    <property type="entry name" value="FERRIC ENTEROBACTIN TRANSPORT SYSTEM PERMEASE PROTEIN"/>
    <property type="match status" value="1"/>
</dbReference>
<reference evidence="9 10" key="1">
    <citation type="submission" date="2023-04" db="EMBL/GenBank/DDBJ databases">
        <title>Clostridium tannerae sp. nov., isolated from the fecal material of an alpaca.</title>
        <authorList>
            <person name="Miller S."/>
            <person name="Hendry M."/>
            <person name="King J."/>
            <person name="Sankaranarayanan K."/>
            <person name="Lawson P.A."/>
        </authorList>
    </citation>
    <scope>NUCLEOTIDE SEQUENCE [LARGE SCALE GENOMIC DNA]</scope>
    <source>
        <strain evidence="9 10">A1-XYC3</strain>
    </source>
</reference>
<dbReference type="CDD" id="cd06550">
    <property type="entry name" value="TM_ABC_iron-siderophores_like"/>
    <property type="match status" value="1"/>
</dbReference>
<dbReference type="RefSeq" id="WP_261672912.1">
    <property type="nucleotide sequence ID" value="NZ_JARUJP010000008.1"/>
</dbReference>
<evidence type="ECO:0000256" key="3">
    <source>
        <dbReference type="ARBA" id="ARBA00022448"/>
    </source>
</evidence>
<evidence type="ECO:0000256" key="4">
    <source>
        <dbReference type="ARBA" id="ARBA00022475"/>
    </source>
</evidence>
<keyword evidence="5 8" id="KW-0812">Transmembrane</keyword>
<feature type="transmembrane region" description="Helical" evidence="8">
    <location>
        <begin position="51"/>
        <end position="70"/>
    </location>
</feature>
<evidence type="ECO:0000256" key="1">
    <source>
        <dbReference type="ARBA" id="ARBA00004651"/>
    </source>
</evidence>
<feature type="transmembrane region" description="Helical" evidence="8">
    <location>
        <begin position="255"/>
        <end position="281"/>
    </location>
</feature>
<dbReference type="InterPro" id="IPR000522">
    <property type="entry name" value="ABC_transptr_permease_BtuC"/>
</dbReference>
<evidence type="ECO:0000256" key="8">
    <source>
        <dbReference type="SAM" id="Phobius"/>
    </source>
</evidence>
<feature type="transmembrane region" description="Helical" evidence="8">
    <location>
        <begin position="322"/>
        <end position="343"/>
    </location>
</feature>
<dbReference type="PANTHER" id="PTHR30472:SF25">
    <property type="entry name" value="ABC TRANSPORTER PERMEASE PROTEIN MJ0876-RELATED"/>
    <property type="match status" value="1"/>
</dbReference>
<dbReference type="InterPro" id="IPR037294">
    <property type="entry name" value="ABC_BtuC-like"/>
</dbReference>
<feature type="transmembrane region" description="Helical" evidence="8">
    <location>
        <begin position="293"/>
        <end position="310"/>
    </location>
</feature>
<feature type="transmembrane region" description="Helical" evidence="8">
    <location>
        <begin position="12"/>
        <end position="39"/>
    </location>
</feature>
<name>A0ABU4JSX9_9CLOT</name>
<evidence type="ECO:0000256" key="6">
    <source>
        <dbReference type="ARBA" id="ARBA00022989"/>
    </source>
</evidence>
<evidence type="ECO:0000256" key="5">
    <source>
        <dbReference type="ARBA" id="ARBA00022692"/>
    </source>
</evidence>